<reference evidence="3 4" key="1">
    <citation type="submission" date="2019-03" db="EMBL/GenBank/DDBJ databases">
        <title>Genomic Encyclopedia of Type Strains, Phase IV (KMG-IV): sequencing the most valuable type-strain genomes for metagenomic binning, comparative biology and taxonomic classification.</title>
        <authorList>
            <person name="Goeker M."/>
        </authorList>
    </citation>
    <scope>NUCLEOTIDE SEQUENCE [LARGE SCALE GENOMIC DNA]</scope>
    <source>
        <strain evidence="3 4">DSM 100013</strain>
    </source>
</reference>
<dbReference type="Proteomes" id="UP000295504">
    <property type="component" value="Unassembled WGS sequence"/>
</dbReference>
<evidence type="ECO:0000256" key="1">
    <source>
        <dbReference type="ARBA" id="ARBA00009108"/>
    </source>
</evidence>
<name>A0A4V2T3X5_9FIRM</name>
<gene>
    <name evidence="3" type="ORF">EDD79_101127</name>
</gene>
<protein>
    <submittedName>
        <fullName evidence="3">Uncharacterized protein YlxW (UPF0749 family)</fullName>
    </submittedName>
</protein>
<keyword evidence="2" id="KW-0175">Coiled coil</keyword>
<dbReference type="InterPro" id="IPR010273">
    <property type="entry name" value="DUF881"/>
</dbReference>
<dbReference type="RefSeq" id="WP_132848133.1">
    <property type="nucleotide sequence ID" value="NZ_SLYC01000011.1"/>
</dbReference>
<dbReference type="Pfam" id="PF05949">
    <property type="entry name" value="DUF881"/>
    <property type="match status" value="1"/>
</dbReference>
<comment type="caution">
    <text evidence="3">The sequence shown here is derived from an EMBL/GenBank/DDBJ whole genome shotgun (WGS) entry which is preliminary data.</text>
</comment>
<dbReference type="AlphaFoldDB" id="A0A4V2T3X5"/>
<accession>A0A4V2T3X5</accession>
<comment type="similarity">
    <text evidence="1">Belongs to the UPF0749 family.</text>
</comment>
<evidence type="ECO:0000313" key="4">
    <source>
        <dbReference type="Proteomes" id="UP000295504"/>
    </source>
</evidence>
<sequence length="234" mass="26937">MNNIRMHIIILLSFIIVGVALVLQLEQDFNVPDEPGSPLNRIQDQEIIDLRKVNEDMRTRIVQLRQQVDEYEEESSSENLILSNLKAQVRGYRLIAGNVNVKGPGVIITIEGSTDDNIAYIVEQRRYLLNLVNELKVFGAEVISINNHRIINRSDIVLAGNHINVNATPIAPPYVIRVIGDTQNLRRYIDYRTVLFELMQRDNINYDIKFTDDVEIQPITREKSIQFLQIAEEN</sequence>
<dbReference type="PANTHER" id="PTHR37313">
    <property type="entry name" value="UPF0749 PROTEIN RV1825"/>
    <property type="match status" value="1"/>
</dbReference>
<feature type="coiled-coil region" evidence="2">
    <location>
        <begin position="47"/>
        <end position="88"/>
    </location>
</feature>
<organism evidence="3 4">
    <name type="scientific">Serpentinicella alkaliphila</name>
    <dbReference type="NCBI Taxonomy" id="1734049"/>
    <lineage>
        <taxon>Bacteria</taxon>
        <taxon>Bacillati</taxon>
        <taxon>Bacillota</taxon>
        <taxon>Clostridia</taxon>
        <taxon>Peptostreptococcales</taxon>
        <taxon>Natronincolaceae</taxon>
        <taxon>Serpentinicella</taxon>
    </lineage>
</organism>
<keyword evidence="4" id="KW-1185">Reference proteome</keyword>
<evidence type="ECO:0000313" key="3">
    <source>
        <dbReference type="EMBL" id="TCQ03064.1"/>
    </source>
</evidence>
<dbReference type="Gene3D" id="3.30.70.1880">
    <property type="entry name" value="Protein of unknown function DUF881"/>
    <property type="match status" value="1"/>
</dbReference>
<dbReference type="EMBL" id="SLYC01000011">
    <property type="protein sequence ID" value="TCQ03064.1"/>
    <property type="molecule type" value="Genomic_DNA"/>
</dbReference>
<dbReference type="OrthoDB" id="9776196at2"/>
<evidence type="ECO:0000256" key="2">
    <source>
        <dbReference type="SAM" id="Coils"/>
    </source>
</evidence>
<proteinExistence type="inferred from homology"/>
<dbReference type="PANTHER" id="PTHR37313:SF2">
    <property type="entry name" value="UPF0749 PROTEIN YLXX"/>
    <property type="match status" value="1"/>
</dbReference>